<protein>
    <recommendedName>
        <fullName evidence="3">NTP pyrophosphohydrolase MazG putative catalytic core domain-containing protein</fullName>
    </recommendedName>
</protein>
<comment type="caution">
    <text evidence="1">The sequence shown here is derived from an EMBL/GenBank/DDBJ whole genome shotgun (WGS) entry which is preliminary data.</text>
</comment>
<keyword evidence="2" id="KW-1185">Reference proteome</keyword>
<dbReference type="SUPFAM" id="SSF101386">
    <property type="entry name" value="all-alpha NTP pyrophosphatases"/>
    <property type="match status" value="1"/>
</dbReference>
<gene>
    <name evidence="1" type="ORF">EQG79_00660</name>
</gene>
<dbReference type="Proteomes" id="UP000290407">
    <property type="component" value="Unassembled WGS sequence"/>
</dbReference>
<dbReference type="EMBL" id="SBLB01000001">
    <property type="protein sequence ID" value="RYC70696.1"/>
    <property type="molecule type" value="Genomic_DNA"/>
</dbReference>
<dbReference type="Gene3D" id="1.10.287.1080">
    <property type="entry name" value="MazG-like"/>
    <property type="match status" value="1"/>
</dbReference>
<evidence type="ECO:0008006" key="3">
    <source>
        <dbReference type="Google" id="ProtNLM"/>
    </source>
</evidence>
<dbReference type="AlphaFoldDB" id="A0A4Q2UN07"/>
<evidence type="ECO:0000313" key="2">
    <source>
        <dbReference type="Proteomes" id="UP000290407"/>
    </source>
</evidence>
<name>A0A4Q2UN07_9BACT</name>
<evidence type="ECO:0000313" key="1">
    <source>
        <dbReference type="EMBL" id="RYC70696.1"/>
    </source>
</evidence>
<organism evidence="1 2">
    <name type="scientific">Spirosoma sordidisoli</name>
    <dbReference type="NCBI Taxonomy" id="2502893"/>
    <lineage>
        <taxon>Bacteria</taxon>
        <taxon>Pseudomonadati</taxon>
        <taxon>Bacteroidota</taxon>
        <taxon>Cytophagia</taxon>
        <taxon>Cytophagales</taxon>
        <taxon>Cytophagaceae</taxon>
        <taxon>Spirosoma</taxon>
    </lineage>
</organism>
<sequence>MQPTQVSKPFRSGYHDDTDLYYVAELDHKIASKYYNKVIEPYNNKTRHNHIDFWYCICEPGSMDTSEFDCAEIAKVGLFYLIEDELNLTKETNRALVIGNLASDEGVDPITFINTYCAEVETQNYVTKLTALQHQIGYVKGRIQPVALLGLLGEVGEVAAEAEIYADNTQIGEIDDLLTFEQVIAHYKALFVEFASEIDRIKKKVRSDSRYSQALRFEVTETKFNVELADVFYYLNATASCLGMSLEDLAKLSYQKVIARRATIGPELLDKPETSA</sequence>
<accession>A0A4Q2UN07</accession>
<proteinExistence type="predicted"/>
<reference evidence="1 2" key="1">
    <citation type="submission" date="2019-01" db="EMBL/GenBank/DDBJ databases">
        <title>Spirosoma flava sp. nov., a propanil-degrading bacterium isolated from herbicide-contaminated soil.</title>
        <authorList>
            <person name="Zhang L."/>
            <person name="Jiang J.-D."/>
        </authorList>
    </citation>
    <scope>NUCLEOTIDE SEQUENCE [LARGE SCALE GENOMIC DNA]</scope>
    <source>
        <strain evidence="1 2">TY50</strain>
    </source>
</reference>